<dbReference type="Proteomes" id="UP000784294">
    <property type="component" value="Unassembled WGS sequence"/>
</dbReference>
<proteinExistence type="predicted"/>
<evidence type="ECO:0000313" key="3">
    <source>
        <dbReference type="Proteomes" id="UP000784294"/>
    </source>
</evidence>
<keyword evidence="3" id="KW-1185">Reference proteome</keyword>
<organism evidence="2 3">
    <name type="scientific">Protopolystoma xenopodis</name>
    <dbReference type="NCBI Taxonomy" id="117903"/>
    <lineage>
        <taxon>Eukaryota</taxon>
        <taxon>Metazoa</taxon>
        <taxon>Spiralia</taxon>
        <taxon>Lophotrochozoa</taxon>
        <taxon>Platyhelminthes</taxon>
        <taxon>Monogenea</taxon>
        <taxon>Polyopisthocotylea</taxon>
        <taxon>Polystomatidea</taxon>
        <taxon>Polystomatidae</taxon>
        <taxon>Protopolystoma</taxon>
    </lineage>
</organism>
<evidence type="ECO:0000313" key="2">
    <source>
        <dbReference type="EMBL" id="VEL19206.1"/>
    </source>
</evidence>
<reference evidence="2" key="1">
    <citation type="submission" date="2018-11" db="EMBL/GenBank/DDBJ databases">
        <authorList>
            <consortium name="Pathogen Informatics"/>
        </authorList>
    </citation>
    <scope>NUCLEOTIDE SEQUENCE</scope>
</reference>
<feature type="compositionally biased region" description="Acidic residues" evidence="1">
    <location>
        <begin position="64"/>
        <end position="80"/>
    </location>
</feature>
<accession>A0A448WSN4</accession>
<comment type="caution">
    <text evidence="2">The sequence shown here is derived from an EMBL/GenBank/DDBJ whole genome shotgun (WGS) entry which is preliminary data.</text>
</comment>
<sequence length="162" mass="17852">MCIPFSFKNIDAAAGNLKSADSCLAQKSYRIDLKPVIVSRKEECLAERSMDIEKIVANLLESSQAEDDEIEDDEGNEEFTEIPVLMEKDTEQKNCPSKELLNEAHSDIDAEVQKPFPGFSAGVHVRVCNTIDAGDQLPVDIEDLSGFKSQVAYFPGAIIDIV</sequence>
<dbReference type="AlphaFoldDB" id="A0A448WSN4"/>
<evidence type="ECO:0000256" key="1">
    <source>
        <dbReference type="SAM" id="MobiDB-lite"/>
    </source>
</evidence>
<gene>
    <name evidence="2" type="ORF">PXEA_LOCUS12646</name>
</gene>
<protein>
    <submittedName>
        <fullName evidence="2">Uncharacterized protein</fullName>
    </submittedName>
</protein>
<name>A0A448WSN4_9PLAT</name>
<feature type="region of interest" description="Disordered" evidence="1">
    <location>
        <begin position="63"/>
        <end position="84"/>
    </location>
</feature>
<dbReference type="EMBL" id="CAAALY010040594">
    <property type="protein sequence ID" value="VEL19206.1"/>
    <property type="molecule type" value="Genomic_DNA"/>
</dbReference>